<dbReference type="PANTHER" id="PTHR33112">
    <property type="entry name" value="DOMAIN PROTEIN, PUTATIVE-RELATED"/>
    <property type="match status" value="1"/>
</dbReference>
<reference evidence="2" key="1">
    <citation type="journal article" date="2023" name="Mol. Phylogenet. Evol.">
        <title>Genome-scale phylogeny and comparative genomics of the fungal order Sordariales.</title>
        <authorList>
            <person name="Hensen N."/>
            <person name="Bonometti L."/>
            <person name="Westerberg I."/>
            <person name="Brannstrom I.O."/>
            <person name="Guillou S."/>
            <person name="Cros-Aarteil S."/>
            <person name="Calhoun S."/>
            <person name="Haridas S."/>
            <person name="Kuo A."/>
            <person name="Mondo S."/>
            <person name="Pangilinan J."/>
            <person name="Riley R."/>
            <person name="LaButti K."/>
            <person name="Andreopoulos B."/>
            <person name="Lipzen A."/>
            <person name="Chen C."/>
            <person name="Yan M."/>
            <person name="Daum C."/>
            <person name="Ng V."/>
            <person name="Clum A."/>
            <person name="Steindorff A."/>
            <person name="Ohm R.A."/>
            <person name="Martin F."/>
            <person name="Silar P."/>
            <person name="Natvig D.O."/>
            <person name="Lalanne C."/>
            <person name="Gautier V."/>
            <person name="Ament-Velasquez S.L."/>
            <person name="Kruys A."/>
            <person name="Hutchinson M.I."/>
            <person name="Powell A.J."/>
            <person name="Barry K."/>
            <person name="Miller A.N."/>
            <person name="Grigoriev I.V."/>
            <person name="Debuchy R."/>
            <person name="Gladieux P."/>
            <person name="Hiltunen Thoren M."/>
            <person name="Johannesson H."/>
        </authorList>
    </citation>
    <scope>NUCLEOTIDE SEQUENCE</scope>
    <source>
        <strain evidence="2">PSN243</strain>
    </source>
</reference>
<reference evidence="2" key="2">
    <citation type="submission" date="2023-05" db="EMBL/GenBank/DDBJ databases">
        <authorList>
            <consortium name="Lawrence Berkeley National Laboratory"/>
            <person name="Steindorff A."/>
            <person name="Hensen N."/>
            <person name="Bonometti L."/>
            <person name="Westerberg I."/>
            <person name="Brannstrom I.O."/>
            <person name="Guillou S."/>
            <person name="Cros-Aarteil S."/>
            <person name="Calhoun S."/>
            <person name="Haridas S."/>
            <person name="Kuo A."/>
            <person name="Mondo S."/>
            <person name="Pangilinan J."/>
            <person name="Riley R."/>
            <person name="Labutti K."/>
            <person name="Andreopoulos B."/>
            <person name="Lipzen A."/>
            <person name="Chen C."/>
            <person name="Yanf M."/>
            <person name="Daum C."/>
            <person name="Ng V."/>
            <person name="Clum A."/>
            <person name="Ohm R."/>
            <person name="Martin F."/>
            <person name="Silar P."/>
            <person name="Natvig D."/>
            <person name="Lalanne C."/>
            <person name="Gautier V."/>
            <person name="Ament-Velasquez S.L."/>
            <person name="Kruys A."/>
            <person name="Hutchinson M.I."/>
            <person name="Powell A.J."/>
            <person name="Barry K."/>
            <person name="Miller A.N."/>
            <person name="Grigoriev I.V."/>
            <person name="Debuchy R."/>
            <person name="Gladieux P."/>
            <person name="Thoren M.H."/>
            <person name="Johannesson H."/>
        </authorList>
    </citation>
    <scope>NUCLEOTIDE SEQUENCE</scope>
    <source>
        <strain evidence="2">PSN243</strain>
    </source>
</reference>
<accession>A0AAV9GER4</accession>
<evidence type="ECO:0000259" key="1">
    <source>
        <dbReference type="Pfam" id="PF06985"/>
    </source>
</evidence>
<dbReference type="EMBL" id="MU865964">
    <property type="protein sequence ID" value="KAK4445611.1"/>
    <property type="molecule type" value="Genomic_DNA"/>
</dbReference>
<protein>
    <submittedName>
        <fullName evidence="2">Heterokaryon incompatibility protein-domain-containing protein</fullName>
    </submittedName>
</protein>
<gene>
    <name evidence="2" type="ORF">QBC34DRAFT_306696</name>
</gene>
<dbReference type="PANTHER" id="PTHR33112:SF9">
    <property type="entry name" value="HETEROKARYON INCOMPATIBILITY DOMAIN-CONTAINING PROTEIN"/>
    <property type="match status" value="1"/>
</dbReference>
<dbReference type="Proteomes" id="UP001321760">
    <property type="component" value="Unassembled WGS sequence"/>
</dbReference>
<comment type="caution">
    <text evidence="2">The sequence shown here is derived from an EMBL/GenBank/DDBJ whole genome shotgun (WGS) entry which is preliminary data.</text>
</comment>
<feature type="domain" description="Heterokaryon incompatibility" evidence="1">
    <location>
        <begin position="199"/>
        <end position="352"/>
    </location>
</feature>
<sequence length="699" mass="77579">MSTESERLDRELAFPPRSGVTWNCLRGSNLCDFCNTMLFDLRLSESDETTCTRVQSITENGESGCLLCRALRRASAFSDMVKFQSAAGDRALYITLRRRTETRVVLQPLHNFTRYPEGGYISLGLSIEPKSIFTVGHSAPLSNQAASFILDQFSNCLTNPHHQGCRPRDADPRTPSRVLEIIGSTVALVDFLETMRGEYATLSYCWGSPFELHQNPPYKATASNLATLRSGIPLTELPLTIRQAVYVCKYLGLRYIWVDSLCILQDSSLDWQVEAAKMGAIYHMSKITIIAASSKSCHSGFLSPDSFSQSVYASDDLAVRITARVSSSSGFHKGQTWGTSDPLDARGWAYHEEMVSTRYIKFGSDDIQWKCKAGSICLCGGTPEPLYTEQWPETTNQWKDRWDYLVNAIAKRHFTDVTDILPALASLAEKVAHLYPLPLTTITGEYQQRYLAGLWRRDLLRQLCWFRHGTARLPGTYVAPSFSWASVAADPACGDVDGMQIQFPWGHRNSEGLTKVVSASTDLIFQEGEFGKVSGGHVSVRGPVLRCHLSYRPGKGVHGSAHVFCRSHQLSLQIQPDTPEFQVVGTITVPARPSLDCPVVVVTTGQQTQSLERSQAFGGAGFQDVEVAVLIVGRDESQASLYEYGLPGLQAIMMVQNRQSPGYQRIGYVKLEILAKLLSQNSQTLEEILQPFAQTVTIY</sequence>
<dbReference type="AlphaFoldDB" id="A0AAV9GER4"/>
<organism evidence="2 3">
    <name type="scientific">Podospora aff. communis PSN243</name>
    <dbReference type="NCBI Taxonomy" id="3040156"/>
    <lineage>
        <taxon>Eukaryota</taxon>
        <taxon>Fungi</taxon>
        <taxon>Dikarya</taxon>
        <taxon>Ascomycota</taxon>
        <taxon>Pezizomycotina</taxon>
        <taxon>Sordariomycetes</taxon>
        <taxon>Sordariomycetidae</taxon>
        <taxon>Sordariales</taxon>
        <taxon>Podosporaceae</taxon>
        <taxon>Podospora</taxon>
    </lineage>
</organism>
<dbReference type="Pfam" id="PF06985">
    <property type="entry name" value="HET"/>
    <property type="match status" value="1"/>
</dbReference>
<name>A0AAV9GER4_9PEZI</name>
<evidence type="ECO:0000313" key="3">
    <source>
        <dbReference type="Proteomes" id="UP001321760"/>
    </source>
</evidence>
<proteinExistence type="predicted"/>
<evidence type="ECO:0000313" key="2">
    <source>
        <dbReference type="EMBL" id="KAK4445611.1"/>
    </source>
</evidence>
<dbReference type="InterPro" id="IPR010730">
    <property type="entry name" value="HET"/>
</dbReference>
<keyword evidence="3" id="KW-1185">Reference proteome</keyword>